<feature type="compositionally biased region" description="Polar residues" evidence="1">
    <location>
        <begin position="70"/>
        <end position="80"/>
    </location>
</feature>
<sequence length="87" mass="9835">MLEVDVDHLLVFVQFDEHPDFACVLAKRLLQCAVVVLREVVWSDHSRQIEPNSTDQNPPLTESDHFGQIEPNSTDQNPPLTESDHSG</sequence>
<reference evidence="3" key="1">
    <citation type="submission" date="2022-11" db="UniProtKB">
        <authorList>
            <consortium name="WormBaseParasite"/>
        </authorList>
    </citation>
    <scope>IDENTIFICATION</scope>
</reference>
<proteinExistence type="predicted"/>
<dbReference type="WBParaSite" id="Gr19_v10_g4000.t1">
    <property type="protein sequence ID" value="Gr19_v10_g4000.t1"/>
    <property type="gene ID" value="Gr19_v10_g4000"/>
</dbReference>
<feature type="region of interest" description="Disordered" evidence="1">
    <location>
        <begin position="46"/>
        <end position="87"/>
    </location>
</feature>
<evidence type="ECO:0000313" key="2">
    <source>
        <dbReference type="Proteomes" id="UP000887572"/>
    </source>
</evidence>
<keyword evidence="2" id="KW-1185">Reference proteome</keyword>
<protein>
    <submittedName>
        <fullName evidence="3">Uncharacterized protein</fullName>
    </submittedName>
</protein>
<dbReference type="Proteomes" id="UP000887572">
    <property type="component" value="Unplaced"/>
</dbReference>
<evidence type="ECO:0000256" key="1">
    <source>
        <dbReference type="SAM" id="MobiDB-lite"/>
    </source>
</evidence>
<evidence type="ECO:0000313" key="3">
    <source>
        <dbReference type="WBParaSite" id="Gr19_v10_g4000.t1"/>
    </source>
</evidence>
<feature type="compositionally biased region" description="Polar residues" evidence="1">
    <location>
        <begin position="49"/>
        <end position="60"/>
    </location>
</feature>
<dbReference type="AlphaFoldDB" id="A0A914HT79"/>
<accession>A0A914HT79</accession>
<organism evidence="2 3">
    <name type="scientific">Globodera rostochiensis</name>
    <name type="common">Golden nematode worm</name>
    <name type="synonym">Heterodera rostochiensis</name>
    <dbReference type="NCBI Taxonomy" id="31243"/>
    <lineage>
        <taxon>Eukaryota</taxon>
        <taxon>Metazoa</taxon>
        <taxon>Ecdysozoa</taxon>
        <taxon>Nematoda</taxon>
        <taxon>Chromadorea</taxon>
        <taxon>Rhabditida</taxon>
        <taxon>Tylenchina</taxon>
        <taxon>Tylenchomorpha</taxon>
        <taxon>Tylenchoidea</taxon>
        <taxon>Heteroderidae</taxon>
        <taxon>Heteroderinae</taxon>
        <taxon>Globodera</taxon>
    </lineage>
</organism>
<name>A0A914HT79_GLORO</name>